<name>A0ABW2L5Z7_9BACT</name>
<evidence type="ECO:0000259" key="1">
    <source>
        <dbReference type="Pfam" id="PF11412"/>
    </source>
</evidence>
<sequence>MIISAALSGIAFSGVKSGHAEAELLAATEDYAAGQPLQLGIRLKMDEGWHSYWVNPGDGGMEMSVDWTLPEGWKAGPLQYPVPIRFMTGDLPGFGYEDEVVLPVRLTPAVGASGPATIRVALSWLTCSDSACVPGSADLELVLAHGAGKATGNPAISAALDQLPEKLEGAALEVTTQEKMAILKVSLPGSLDATGCTVYPATPEVLDIGKVIKLRKSDGGWEAEVPLHEYATGAPSKLDLVLTGGNLSRPLLLQWSSEP</sequence>
<keyword evidence="3" id="KW-1185">Reference proteome</keyword>
<dbReference type="Pfam" id="PF11412">
    <property type="entry name" value="DsbD_N"/>
    <property type="match status" value="1"/>
</dbReference>
<feature type="domain" description="Thiol:disulfide interchange protein DsbD N-terminal" evidence="1">
    <location>
        <begin position="22"/>
        <end position="142"/>
    </location>
</feature>
<proteinExistence type="predicted"/>
<comment type="caution">
    <text evidence="2">The sequence shown here is derived from an EMBL/GenBank/DDBJ whole genome shotgun (WGS) entry which is preliminary data.</text>
</comment>
<evidence type="ECO:0000313" key="3">
    <source>
        <dbReference type="Proteomes" id="UP001596472"/>
    </source>
</evidence>
<protein>
    <submittedName>
        <fullName evidence="2">Protein-disulfide reductase DsbD domain-containing protein</fullName>
    </submittedName>
</protein>
<gene>
    <name evidence="2" type="ORF">ACFQY0_11465</name>
</gene>
<dbReference type="EMBL" id="JBHTBS010000005">
    <property type="protein sequence ID" value="MFC7337799.1"/>
    <property type="molecule type" value="Genomic_DNA"/>
</dbReference>
<organism evidence="2 3">
    <name type="scientific">Haloferula chungangensis</name>
    <dbReference type="NCBI Taxonomy" id="1048331"/>
    <lineage>
        <taxon>Bacteria</taxon>
        <taxon>Pseudomonadati</taxon>
        <taxon>Verrucomicrobiota</taxon>
        <taxon>Verrucomicrobiia</taxon>
        <taxon>Verrucomicrobiales</taxon>
        <taxon>Verrucomicrobiaceae</taxon>
        <taxon>Haloferula</taxon>
    </lineage>
</organism>
<dbReference type="InterPro" id="IPR028250">
    <property type="entry name" value="DsbDN"/>
</dbReference>
<evidence type="ECO:0000313" key="2">
    <source>
        <dbReference type="EMBL" id="MFC7337799.1"/>
    </source>
</evidence>
<dbReference type="Proteomes" id="UP001596472">
    <property type="component" value="Unassembled WGS sequence"/>
</dbReference>
<accession>A0ABW2L5Z7</accession>
<reference evidence="3" key="1">
    <citation type="journal article" date="2019" name="Int. J. Syst. Evol. Microbiol.">
        <title>The Global Catalogue of Microorganisms (GCM) 10K type strain sequencing project: providing services to taxonomists for standard genome sequencing and annotation.</title>
        <authorList>
            <consortium name="The Broad Institute Genomics Platform"/>
            <consortium name="The Broad Institute Genome Sequencing Center for Infectious Disease"/>
            <person name="Wu L."/>
            <person name="Ma J."/>
        </authorList>
    </citation>
    <scope>NUCLEOTIDE SEQUENCE [LARGE SCALE GENOMIC DNA]</scope>
    <source>
        <strain evidence="3">CGMCC 4.1467</strain>
    </source>
</reference>